<evidence type="ECO:0000313" key="5">
    <source>
        <dbReference type="WBParaSite" id="maker-uti_cns_0010993-snap-gene-0.8-mRNA-1"/>
    </source>
</evidence>
<organism evidence="4 5">
    <name type="scientific">Macrostomum lignano</name>
    <dbReference type="NCBI Taxonomy" id="282301"/>
    <lineage>
        <taxon>Eukaryota</taxon>
        <taxon>Metazoa</taxon>
        <taxon>Spiralia</taxon>
        <taxon>Lophotrochozoa</taxon>
        <taxon>Platyhelminthes</taxon>
        <taxon>Rhabditophora</taxon>
        <taxon>Macrostomorpha</taxon>
        <taxon>Macrostomida</taxon>
        <taxon>Macrostomidae</taxon>
        <taxon>Macrostomum</taxon>
    </lineage>
</organism>
<feature type="chain" id="PRO_5011395148" evidence="2">
    <location>
        <begin position="37"/>
        <end position="202"/>
    </location>
</feature>
<dbReference type="PROSITE" id="PS51212">
    <property type="entry name" value="WSC"/>
    <property type="match status" value="1"/>
</dbReference>
<evidence type="ECO:0000256" key="1">
    <source>
        <dbReference type="SAM" id="MobiDB-lite"/>
    </source>
</evidence>
<evidence type="ECO:0000313" key="6">
    <source>
        <dbReference type="WBParaSite" id="maker-uti_cns_0011830-snap-gene-0.7-mRNA-1"/>
    </source>
</evidence>
<protein>
    <submittedName>
        <fullName evidence="5 6">WSC domain-containing protein</fullName>
    </submittedName>
</protein>
<evidence type="ECO:0000313" key="4">
    <source>
        <dbReference type="Proteomes" id="UP000095280"/>
    </source>
</evidence>
<dbReference type="Proteomes" id="UP000095280">
    <property type="component" value="Unplaced"/>
</dbReference>
<accession>A0A1I8IAC8</accession>
<dbReference type="WBParaSite" id="maker-uti_cns_0011830-snap-gene-0.7-mRNA-1">
    <property type="protein sequence ID" value="maker-uti_cns_0011830-snap-gene-0.7-mRNA-1"/>
    <property type="gene ID" value="maker-uti_cns_0011830-snap-gene-0.7"/>
</dbReference>
<proteinExistence type="predicted"/>
<name>A0A1I8IAC8_9PLAT</name>
<dbReference type="Pfam" id="PF01822">
    <property type="entry name" value="WSC"/>
    <property type="match status" value="1"/>
</dbReference>
<evidence type="ECO:0000256" key="2">
    <source>
        <dbReference type="SAM" id="SignalP"/>
    </source>
</evidence>
<dbReference type="WBParaSite" id="maker-uti_cns_0010993-snap-gene-0.8-mRNA-1">
    <property type="protein sequence ID" value="maker-uti_cns_0010993-snap-gene-0.8-mRNA-1"/>
    <property type="gene ID" value="maker-uti_cns_0010993-snap-gene-0.8"/>
</dbReference>
<feature type="signal peptide" evidence="2">
    <location>
        <begin position="1"/>
        <end position="36"/>
    </location>
</feature>
<sequence length="202" mass="21710">MSSHNRALQLPVWSFKFWLACALMTLLGGCVGQGDACVLVDPLAPVGWAWSGIKTAASGVKTAVVGTAKLTRGAYRLANPTKTPPGASPTASEPPKSGYAPQGCYHDNQDKIDRGLYFIGGDGRRMNKDKCSSKCTIFATKYFAIRTDPADKKILQCFCSNNFGLIGQGTEYDCDNRCPGEEDQTAEPCGGDGFMSVYKMKI</sequence>
<reference evidence="5 6" key="1">
    <citation type="submission" date="2016-11" db="UniProtKB">
        <authorList>
            <consortium name="WormBaseParasite"/>
        </authorList>
    </citation>
    <scope>IDENTIFICATION</scope>
</reference>
<dbReference type="PROSITE" id="PS51257">
    <property type="entry name" value="PROKAR_LIPOPROTEIN"/>
    <property type="match status" value="1"/>
</dbReference>
<keyword evidence="2" id="KW-0732">Signal</keyword>
<feature type="domain" description="WSC" evidence="3">
    <location>
        <begin position="98"/>
        <end position="201"/>
    </location>
</feature>
<keyword evidence="4" id="KW-1185">Reference proteome</keyword>
<evidence type="ECO:0000259" key="3">
    <source>
        <dbReference type="PROSITE" id="PS51212"/>
    </source>
</evidence>
<feature type="region of interest" description="Disordered" evidence="1">
    <location>
        <begin position="77"/>
        <end position="99"/>
    </location>
</feature>
<dbReference type="AlphaFoldDB" id="A0A1I8IAC8"/>
<dbReference type="InterPro" id="IPR002889">
    <property type="entry name" value="WSC_carb-bd"/>
</dbReference>